<keyword evidence="5" id="KW-0808">Transferase</keyword>
<proteinExistence type="predicted"/>
<dbReference type="Gene3D" id="1.25.10.10">
    <property type="entry name" value="Leucine-rich Repeat Variant"/>
    <property type="match status" value="1"/>
</dbReference>
<reference evidence="12" key="1">
    <citation type="submission" date="2019-09" db="EMBL/GenBank/DDBJ databases">
        <title>In-depth cultivation of the pig gut microbiome towards novel bacterial diversity and tailored functional studies.</title>
        <authorList>
            <person name="Wylensek D."/>
            <person name="Hitch T.C.A."/>
            <person name="Clavel T."/>
        </authorList>
    </citation>
    <scope>NUCLEOTIDE SEQUENCE</scope>
    <source>
        <strain evidence="12">RF-744-FAT-WT-3</strain>
    </source>
</reference>
<sequence length="1635" mass="186769">MIGGQTMDKRDLMYQELRTHLLDRSFLRAAKVERKEMLSLIDQSLGPLSREMCASLKDFPAPVMGAGNDEDPVRTMKRFHTRDIVDLGEKYIPLLRQEPAEGWLLHCYKGILHQLFPHMEQPEDWEEKSTGRFIILQIMRAAFSWERKTLPFDPTREMELLTDQQVTAGGFTGEYIHMHKLIRSRYINEFMRIGIDITPFNTLGHISGVHYVAMHMARQLYEAGAPVDLALMSGAAASHDIGKYGCRSWEAKRVPYLHYYYSSECLRSFGLNKIEHIAANHSTWDLELENLSAESLLLIYADFRTKSSRDQEGREIIHFYSLKDAFQVILNKLDNVDQAKENRYRKVYAKLKDFEDYMMELGASPELPEDLHIATFQKITRKKREMALLGGFRVIDQLKYDAVEHNIKLMSRFNSREQFASLLENARSARSWNELRTYLSILGEYCTYMTEDQKSMTLQFLYETLSNRESDIRYQAASIMGSITGRYSTEYNKELPADALRPAIAETNVKVFKETLAGILDPGYKYTEQHRKWIMGAAGPYIKNTLAICGDQRRPRFIKVLTEALDKVAAEEKVSRKESLVMALLSAMESVDQESFTDELKESLDKAITDTYGNLSKSVDLVTLELMEKIEGLGRGLDIKDRKKEFLRLLEVSGRPEDLSPRLSSMFLDNLKTNTPWAVKKANIDFMILCLDQLSQDHCIQIATHLANLMKVSETVAVRRRAGQALVGMMENLPYGARNEIAVELINALDLGDYQFTKYIPEFLGEILFYLMPEELDETLDEMEERMLVRGESTSIAIQRTFGVMLQNMDKYIPEGKEEDPDIKNRRLRILYQIIRGFGGYRDVMSREAFNTLGDIYGSHQLTLTQKNRLFRHSAKKLMLLIDEREESELDFYNDAAALNQIYRFINQFQSEGGGFRVGGRRKSAFFPGTFDPFSLGHKAIAKTIRDMGFDVYLALDEFSWSKNTQPHMLRRQIVRMSTADQENIYLFPEDIPVNIANPADIAKLKELFSESDLYIAVGSDVVKNASSYRMVPGENTIHSLNHIIFAREVQRPTERANMAGQKSLQTYPIQGEVINLSLTKYYEDISSTRIRENIDLDRDVSSLVDPMAQSFIYENSLYSREPTFKHVLQAKSIKISDYKPGLYTDVERLVKGEMARKGYDPARDEAYLENERTRSVFVEDSGKNGGALGVAAAHRVATSQLLQVTGDPETAARIRKEGLGRIAAIGLFYSGNKRGVNNLSQILLTEILARLLEKDYTYCIYAPVDKAGMNPAVMETFRRQGFVNISEDHERPLLAVDMKSPIVLFRDVETVIKSPFNKSPRVQKALDQAHLRLLHTYNELFPGKLIMSFNTSAVYSRITELVARENGVSVIPGTVRDRGPYMSVPFGKALSDVIVPNTVTKALHTEKYFNTGLNKFQVREARNYSRIENQVKTIKSFGRDVILIDDLLHKGYRMKSLWPIFERQDVNIRKIVVGVLTGNARDQMELQGRSVEAAYFIPGISIWSNEKDCYPFIGGDSVDPAEGSEGEKQKWKETINFIMPFTSYSFVGRTNREATYKYSMTCLENAVEILRALEADYQEKYGKKLTLDRLGETIVSPGCPETGRGVICDLNTAPSVFVENNIVEARRMHMTKVN</sequence>
<dbReference type="PANTHER" id="PTHR39321:SF3">
    <property type="entry name" value="PHOSPHOPANTETHEINE ADENYLYLTRANSFERASE"/>
    <property type="match status" value="1"/>
</dbReference>
<evidence type="ECO:0000256" key="6">
    <source>
        <dbReference type="ARBA" id="ARBA00022695"/>
    </source>
</evidence>
<gene>
    <name evidence="12" type="ORF">FYJ66_02060</name>
</gene>
<keyword evidence="7" id="KW-0547">Nucleotide-binding</keyword>
<keyword evidence="8" id="KW-0067">ATP-binding</keyword>
<dbReference type="InterPro" id="IPR004821">
    <property type="entry name" value="Cyt_trans-like"/>
</dbReference>
<comment type="function">
    <text evidence="1">Catalyzes the reversible adenylation of nicotinate mononucleotide (NaMN) to nicotinic acid adenine dinucleotide (NaAD).</text>
</comment>
<dbReference type="GO" id="GO:0005524">
    <property type="term" value="F:ATP binding"/>
    <property type="evidence" value="ECO:0007669"/>
    <property type="project" value="UniProtKB-KW"/>
</dbReference>
<evidence type="ECO:0000256" key="5">
    <source>
        <dbReference type="ARBA" id="ARBA00022679"/>
    </source>
</evidence>
<dbReference type="Gene3D" id="3.40.50.620">
    <property type="entry name" value="HUPs"/>
    <property type="match status" value="1"/>
</dbReference>
<dbReference type="InterPro" id="IPR005248">
    <property type="entry name" value="NadD/NMNAT"/>
</dbReference>
<organism evidence="12">
    <name type="scientific">Baileyella intestinalis</name>
    <dbReference type="NCBI Taxonomy" id="2606709"/>
    <lineage>
        <taxon>Bacteria</taxon>
        <taxon>Bacillati</taxon>
        <taxon>Bacillota</taxon>
        <taxon>Clostridia</taxon>
        <taxon>Peptostreptococcales</taxon>
        <taxon>Anaerovoracaceae</taxon>
        <taxon>Baileyella</taxon>
    </lineage>
</organism>
<evidence type="ECO:0000313" key="12">
    <source>
        <dbReference type="EMBL" id="MST68376.1"/>
    </source>
</evidence>
<evidence type="ECO:0000256" key="7">
    <source>
        <dbReference type="ARBA" id="ARBA00022741"/>
    </source>
</evidence>
<evidence type="ECO:0000256" key="2">
    <source>
        <dbReference type="ARBA" id="ARBA00005019"/>
    </source>
</evidence>
<dbReference type="Pfam" id="PF01467">
    <property type="entry name" value="CTP_transf_like"/>
    <property type="match status" value="1"/>
</dbReference>
<evidence type="ECO:0000256" key="4">
    <source>
        <dbReference type="ARBA" id="ARBA00022642"/>
    </source>
</evidence>
<keyword evidence="9" id="KW-0520">NAD</keyword>
<evidence type="ECO:0000256" key="10">
    <source>
        <dbReference type="ARBA" id="ARBA00048721"/>
    </source>
</evidence>
<name>A0A6A8MAQ1_9FIRM</name>
<dbReference type="InterPro" id="IPR014729">
    <property type="entry name" value="Rossmann-like_a/b/a_fold"/>
</dbReference>
<evidence type="ECO:0000256" key="9">
    <source>
        <dbReference type="ARBA" id="ARBA00023027"/>
    </source>
</evidence>
<dbReference type="EMBL" id="VUNB01000002">
    <property type="protein sequence ID" value="MST68376.1"/>
    <property type="molecule type" value="Genomic_DNA"/>
</dbReference>
<evidence type="ECO:0000256" key="8">
    <source>
        <dbReference type="ARBA" id="ARBA00022840"/>
    </source>
</evidence>
<evidence type="ECO:0000256" key="3">
    <source>
        <dbReference type="ARBA" id="ARBA00012389"/>
    </source>
</evidence>
<dbReference type="InterPro" id="IPR011989">
    <property type="entry name" value="ARM-like"/>
</dbReference>
<keyword evidence="4" id="KW-0662">Pyridine nucleotide biosynthesis</keyword>
<dbReference type="SUPFAM" id="SSF48371">
    <property type="entry name" value="ARM repeat"/>
    <property type="match status" value="1"/>
</dbReference>
<evidence type="ECO:0000259" key="11">
    <source>
        <dbReference type="Pfam" id="PF01467"/>
    </source>
</evidence>
<protein>
    <recommendedName>
        <fullName evidence="3">nicotinate-nucleotide adenylyltransferase</fullName>
        <ecNumber evidence="3">2.7.7.18</ecNumber>
    </recommendedName>
</protein>
<accession>A0A6A8MAQ1</accession>
<comment type="caution">
    <text evidence="12">The sequence shown here is derived from an EMBL/GenBank/DDBJ whole genome shotgun (WGS) entry which is preliminary data.</text>
</comment>
<dbReference type="SUPFAM" id="SSF109604">
    <property type="entry name" value="HD-domain/PDEase-like"/>
    <property type="match status" value="1"/>
</dbReference>
<dbReference type="GO" id="GO:0004515">
    <property type="term" value="F:nicotinate-nucleotide adenylyltransferase activity"/>
    <property type="evidence" value="ECO:0007669"/>
    <property type="project" value="UniProtKB-EC"/>
</dbReference>
<keyword evidence="6" id="KW-0548">Nucleotidyltransferase</keyword>
<comment type="catalytic activity">
    <reaction evidence="10">
        <text>nicotinate beta-D-ribonucleotide + ATP + H(+) = deamido-NAD(+) + diphosphate</text>
        <dbReference type="Rhea" id="RHEA:22860"/>
        <dbReference type="ChEBI" id="CHEBI:15378"/>
        <dbReference type="ChEBI" id="CHEBI:30616"/>
        <dbReference type="ChEBI" id="CHEBI:33019"/>
        <dbReference type="ChEBI" id="CHEBI:57502"/>
        <dbReference type="ChEBI" id="CHEBI:58437"/>
        <dbReference type="EC" id="2.7.7.18"/>
    </reaction>
</comment>
<dbReference type="PANTHER" id="PTHR39321">
    <property type="entry name" value="NICOTINATE-NUCLEOTIDE ADENYLYLTRANSFERASE-RELATED"/>
    <property type="match status" value="1"/>
</dbReference>
<evidence type="ECO:0000256" key="1">
    <source>
        <dbReference type="ARBA" id="ARBA00002324"/>
    </source>
</evidence>
<dbReference type="InterPro" id="IPR016024">
    <property type="entry name" value="ARM-type_fold"/>
</dbReference>
<comment type="pathway">
    <text evidence="2">Cofactor biosynthesis; NAD(+) biosynthesis; deamido-NAD(+) from nicotinate D-ribonucleotide: step 1/1.</text>
</comment>
<dbReference type="EC" id="2.7.7.18" evidence="3"/>
<dbReference type="GO" id="GO:0016787">
    <property type="term" value="F:hydrolase activity"/>
    <property type="evidence" value="ECO:0007669"/>
    <property type="project" value="UniProtKB-KW"/>
</dbReference>
<dbReference type="GO" id="GO:0009435">
    <property type="term" value="P:NAD+ biosynthetic process"/>
    <property type="evidence" value="ECO:0007669"/>
    <property type="project" value="InterPro"/>
</dbReference>
<dbReference type="SUPFAM" id="SSF52374">
    <property type="entry name" value="Nucleotidylyl transferase"/>
    <property type="match status" value="1"/>
</dbReference>
<feature type="domain" description="Cytidyltransferase-like" evidence="11">
    <location>
        <begin position="926"/>
        <end position="1094"/>
    </location>
</feature>
<keyword evidence="12" id="KW-0378">Hydrolase</keyword>